<feature type="domain" description="Lysozyme inhibitor LprI-like N-terminal" evidence="3">
    <location>
        <begin position="155"/>
        <end position="255"/>
    </location>
</feature>
<keyword evidence="1" id="KW-0929">Antimicrobial</keyword>
<proteinExistence type="predicted"/>
<dbReference type="eggNOG" id="COG3755">
    <property type="taxonomic scope" value="Bacteria"/>
</dbReference>
<dbReference type="AlphaFoldDB" id="I2B6W6"/>
<name>I2B6W6_SHIBC</name>
<evidence type="ECO:0000313" key="5">
    <source>
        <dbReference type="Proteomes" id="UP000001955"/>
    </source>
</evidence>
<dbReference type="InterPro" id="IPR023347">
    <property type="entry name" value="Lysozyme_dom_sf"/>
</dbReference>
<reference evidence="4 5" key="1">
    <citation type="journal article" date="2012" name="J. Bacteriol.">
        <title>Complete genome sequence of the B12-producing Shimwellia blattae strain DSM 4481, isolated from a cockroach.</title>
        <authorList>
            <person name="Brzuszkiewicz E."/>
            <person name="Waschkowitz T."/>
            <person name="Wiezer A."/>
            <person name="Daniel R."/>
        </authorList>
    </citation>
    <scope>NUCLEOTIDE SEQUENCE [LARGE SCALE GENOMIC DNA]</scope>
    <source>
        <strain evidence="5">ATCC 29907 / DSM 4481 / JCM 1650 / NBRC 105725 / CDC 9005-74</strain>
    </source>
</reference>
<gene>
    <name evidence="4" type="ordered locus">EBL_c11660</name>
</gene>
<accession>I2B6W6</accession>
<evidence type="ECO:0000313" key="4">
    <source>
        <dbReference type="EMBL" id="AFJ46270.1"/>
    </source>
</evidence>
<dbReference type="Gene3D" id="1.10.530.40">
    <property type="match status" value="1"/>
</dbReference>
<dbReference type="Pfam" id="PF07007">
    <property type="entry name" value="LprI"/>
    <property type="match status" value="1"/>
</dbReference>
<dbReference type="Gene3D" id="1.20.1270.180">
    <property type="match status" value="1"/>
</dbReference>
<dbReference type="InterPro" id="IPR009739">
    <property type="entry name" value="LprI-like_N"/>
</dbReference>
<keyword evidence="5" id="KW-1185">Reference proteome</keyword>
<dbReference type="GO" id="GO:0031640">
    <property type="term" value="P:killing of cells of another organism"/>
    <property type="evidence" value="ECO:0007669"/>
    <property type="project" value="UniProtKB-KW"/>
</dbReference>
<sequence length="261" mass="29983">MPIIAPIPRDERRLMQKATHKTHDKNYARRLTATEHKLFGLIYPAYVLRAKGNYKTKTHGIAGALPWDSLEQKIQDILVDFIYQGFSGESPMRAGMSNSRQELISYIENNTTISSYENGRHKANYLRGQYMSVIKVFVFGLSFLISIPVLADDACSAKSETQSIDSCYAELKSDSEKRLNDEYIAFKKRIAENYLTDKDMSDRYLSNLLSVQRNWLKYRDQQCAMESLFADSGSQANVTLVNKCISRIDEQRIKEMQSLPY</sequence>
<dbReference type="HOGENOM" id="CLU_1065160_0_0_6"/>
<dbReference type="KEGG" id="ebt:EBL_c11660"/>
<evidence type="ECO:0000259" key="3">
    <source>
        <dbReference type="Pfam" id="PF07007"/>
    </source>
</evidence>
<dbReference type="GO" id="GO:0042742">
    <property type="term" value="P:defense response to bacterium"/>
    <property type="evidence" value="ECO:0007669"/>
    <property type="project" value="UniProtKB-KW"/>
</dbReference>
<protein>
    <recommendedName>
        <fullName evidence="3">Lysozyme inhibitor LprI-like N-terminal domain-containing protein</fullName>
    </recommendedName>
</protein>
<keyword evidence="2" id="KW-0081">Bacteriolytic enzyme</keyword>
<dbReference type="eggNOG" id="COG3415">
    <property type="taxonomic scope" value="Bacteria"/>
</dbReference>
<dbReference type="Proteomes" id="UP000001955">
    <property type="component" value="Chromosome"/>
</dbReference>
<accession>K6UXC7</accession>
<evidence type="ECO:0000256" key="2">
    <source>
        <dbReference type="ARBA" id="ARBA00022638"/>
    </source>
</evidence>
<evidence type="ECO:0000256" key="1">
    <source>
        <dbReference type="ARBA" id="ARBA00022529"/>
    </source>
</evidence>
<dbReference type="GO" id="GO:0003796">
    <property type="term" value="F:lysozyme activity"/>
    <property type="evidence" value="ECO:0007669"/>
    <property type="project" value="InterPro"/>
</dbReference>
<dbReference type="STRING" id="630626.EBL_c11660"/>
<dbReference type="EMBL" id="CP001560">
    <property type="protein sequence ID" value="AFJ46270.1"/>
    <property type="molecule type" value="Genomic_DNA"/>
</dbReference>
<organism evidence="4 5">
    <name type="scientific">Shimwellia blattae (strain ATCC 29907 / DSM 4481 / JCM 1650 / NBRC 105725 / CDC 9005-74)</name>
    <name type="common">Escherichia blattae</name>
    <dbReference type="NCBI Taxonomy" id="630626"/>
    <lineage>
        <taxon>Bacteria</taxon>
        <taxon>Pseudomonadati</taxon>
        <taxon>Pseudomonadota</taxon>
        <taxon>Gammaproteobacteria</taxon>
        <taxon>Enterobacterales</taxon>
        <taxon>Enterobacteriaceae</taxon>
        <taxon>Shimwellia</taxon>
    </lineage>
</organism>